<dbReference type="PANTHER" id="PTHR28630:SF11">
    <property type="entry name" value="THIOREDOXIN-LIKE PROTEIN AAED1, CHLOROPLASTIC"/>
    <property type="match status" value="1"/>
</dbReference>
<dbReference type="CDD" id="cd02970">
    <property type="entry name" value="PRX_like2"/>
    <property type="match status" value="1"/>
</dbReference>
<dbReference type="PANTHER" id="PTHR28630">
    <property type="match status" value="1"/>
</dbReference>
<dbReference type="OrthoDB" id="40334at2759"/>
<evidence type="ECO:0000313" key="1">
    <source>
        <dbReference type="EMBL" id="CAB4314796.1"/>
    </source>
</evidence>
<dbReference type="InterPro" id="IPR036249">
    <property type="entry name" value="Thioredoxin-like_sf"/>
</dbReference>
<dbReference type="InterPro" id="IPR032801">
    <property type="entry name" value="PXL2A/B/C"/>
</dbReference>
<keyword evidence="2" id="KW-1185">Reference proteome</keyword>
<dbReference type="Proteomes" id="UP000507245">
    <property type="component" value="Unassembled WGS sequence"/>
</dbReference>
<sequence>MAVTLSATLYSTSLPPKRNTNCTSTPVISNLNIGSLLPNLNSCKRLIKFSPRQSHVVASAVSGSPGKFSFSNSLFGTESSLNGEDAASLLETVKVFDLNGNGIPISDLWKDRTAVIAFARHFGCVFCRKRADYLASKKDIMDASGVALVLIGPGSIDQGKAFAEQTKFKGGLKIIELYMEGYRQDWKLSFEQDTVARGGWQQGGILVAGPGKSNILYIHKASLLSFCFLWS</sequence>
<name>A0A6J5XLG1_PRUAR</name>
<dbReference type="Gene3D" id="3.40.30.10">
    <property type="entry name" value="Glutaredoxin"/>
    <property type="match status" value="1"/>
</dbReference>
<reference evidence="2" key="1">
    <citation type="journal article" date="2020" name="Genome Biol.">
        <title>Gamete binning: chromosome-level and haplotype-resolved genome assembly enabled by high-throughput single-cell sequencing of gamete genomes.</title>
        <authorList>
            <person name="Campoy J.A."/>
            <person name="Sun H."/>
            <person name="Goel M."/>
            <person name="Jiao W.-B."/>
            <person name="Folz-Donahue K."/>
            <person name="Wang N."/>
            <person name="Rubio M."/>
            <person name="Liu C."/>
            <person name="Kukat C."/>
            <person name="Ruiz D."/>
            <person name="Huettel B."/>
            <person name="Schneeberger K."/>
        </authorList>
    </citation>
    <scope>NUCLEOTIDE SEQUENCE [LARGE SCALE GENOMIC DNA]</scope>
    <source>
        <strain evidence="2">cv. Rojo Pasion</strain>
    </source>
</reference>
<evidence type="ECO:0000313" key="2">
    <source>
        <dbReference type="Proteomes" id="UP000507245"/>
    </source>
</evidence>
<organism evidence="1 2">
    <name type="scientific">Prunus armeniaca</name>
    <name type="common">Apricot</name>
    <name type="synonym">Armeniaca vulgaris</name>
    <dbReference type="NCBI Taxonomy" id="36596"/>
    <lineage>
        <taxon>Eukaryota</taxon>
        <taxon>Viridiplantae</taxon>
        <taxon>Streptophyta</taxon>
        <taxon>Embryophyta</taxon>
        <taxon>Tracheophyta</taxon>
        <taxon>Spermatophyta</taxon>
        <taxon>Magnoliopsida</taxon>
        <taxon>eudicotyledons</taxon>
        <taxon>Gunneridae</taxon>
        <taxon>Pentapetalae</taxon>
        <taxon>rosids</taxon>
        <taxon>fabids</taxon>
        <taxon>Rosales</taxon>
        <taxon>Rosaceae</taxon>
        <taxon>Amygdaloideae</taxon>
        <taxon>Amygdaleae</taxon>
        <taxon>Prunus</taxon>
    </lineage>
</organism>
<dbReference type="GO" id="GO:0009507">
    <property type="term" value="C:chloroplast"/>
    <property type="evidence" value="ECO:0007669"/>
    <property type="project" value="TreeGrafter"/>
</dbReference>
<dbReference type="AlphaFoldDB" id="A0A6J5XLG1"/>
<proteinExistence type="predicted"/>
<gene>
    <name evidence="1" type="ORF">ORAREDHAP_LOCUS39320</name>
</gene>
<protein>
    <submittedName>
        <fullName evidence="1">Uncharacterized protein</fullName>
    </submittedName>
</protein>
<dbReference type="SUPFAM" id="SSF52833">
    <property type="entry name" value="Thioredoxin-like"/>
    <property type="match status" value="1"/>
</dbReference>
<accession>A0A6J5XLG1</accession>
<dbReference type="EMBL" id="CAEKKB010000006">
    <property type="protein sequence ID" value="CAB4314796.1"/>
    <property type="molecule type" value="Genomic_DNA"/>
</dbReference>